<dbReference type="AlphaFoldDB" id="A0A9W6Q1V3"/>
<dbReference type="SUPFAM" id="SSF53850">
    <property type="entry name" value="Periplasmic binding protein-like II"/>
    <property type="match status" value="1"/>
</dbReference>
<evidence type="ECO:0000259" key="2">
    <source>
        <dbReference type="PROSITE" id="PS50234"/>
    </source>
</evidence>
<dbReference type="InterPro" id="IPR002035">
    <property type="entry name" value="VWF_A"/>
</dbReference>
<dbReference type="Proteomes" id="UP001165124">
    <property type="component" value="Unassembled WGS sequence"/>
</dbReference>
<dbReference type="InterPro" id="IPR036465">
    <property type="entry name" value="vWFA_dom_sf"/>
</dbReference>
<feature type="domain" description="VWFA" evidence="2">
    <location>
        <begin position="377"/>
        <end position="577"/>
    </location>
</feature>
<dbReference type="PROSITE" id="PS50234">
    <property type="entry name" value="VWFA"/>
    <property type="match status" value="1"/>
</dbReference>
<reference evidence="3" key="1">
    <citation type="submission" date="2023-02" db="EMBL/GenBank/DDBJ databases">
        <title>Actinomadura rubrobrunea NBRC 14622.</title>
        <authorList>
            <person name="Ichikawa N."/>
            <person name="Sato H."/>
            <person name="Tonouchi N."/>
        </authorList>
    </citation>
    <scope>NUCLEOTIDE SEQUENCE</scope>
    <source>
        <strain evidence="3">NBRC 14622</strain>
    </source>
</reference>
<sequence length="582" mass="62205">MSGHRGHRARASRHPVRAILGATTGLAVLGGVGAYAFTRAAGCAIDDRMTLDLAVAPELAPALRAAADRFGLLRHRVDGRCVRARVRAADPAAMTTLLTGQGSAPGAGSRPDAWIPDSTLWTSLVRTSPRGARSFQVRPTSVARSPIVIAVPRAAAPDAHQTSWDRLLKPAAAVVGAGEGPSRPEQPADTPSAQAARPRVPDPARSATGMAALVIAENLLADVPERQAVFTGLVRAIRENAVPSVSKALSEAAQGKPGTVLASEQAVFAYNRGGPPYPAAALYPTEGTVWLDYPFAITTGDRDRARAARLLEKSLADERTAAELRAYGFRTSWAQGPASFGPGTGTQDGTPRALPPPSPADVRRIAQSYARLSLATRLLVLFDISGSMAEKVAPGVNRLQATAAVAQTGLQLLADDSELGIWLFSTRLKGDQDWVEEVPLAPLGQRIGSVTHRQRILSQLSRIEVKRGGGTGLYDSLLAAFRMMRRTYKPEMVNTVLVFTDGRNEDDEGASFDETLAELRREYDPQRPVQVILQGYGEDVAVDELEQLARATRGIVQVAHTPEESKRLLLEAMSRRVCTPNC</sequence>
<organism evidence="3 4">
    <name type="scientific">Actinomadura rubrobrunea</name>
    <dbReference type="NCBI Taxonomy" id="115335"/>
    <lineage>
        <taxon>Bacteria</taxon>
        <taxon>Bacillati</taxon>
        <taxon>Actinomycetota</taxon>
        <taxon>Actinomycetes</taxon>
        <taxon>Streptosporangiales</taxon>
        <taxon>Thermomonosporaceae</taxon>
        <taxon>Actinomadura</taxon>
    </lineage>
</organism>
<gene>
    <name evidence="3" type="ORF">Arub01_53170</name>
</gene>
<proteinExistence type="predicted"/>
<dbReference type="Pfam" id="PF13519">
    <property type="entry name" value="VWA_2"/>
    <property type="match status" value="1"/>
</dbReference>
<accession>A0A9W6Q1V3</accession>
<feature type="region of interest" description="Disordered" evidence="1">
    <location>
        <begin position="335"/>
        <end position="359"/>
    </location>
</feature>
<dbReference type="SMART" id="SM00327">
    <property type="entry name" value="VWA"/>
    <property type="match status" value="1"/>
</dbReference>
<evidence type="ECO:0000313" key="4">
    <source>
        <dbReference type="Proteomes" id="UP001165124"/>
    </source>
</evidence>
<dbReference type="SUPFAM" id="SSF53300">
    <property type="entry name" value="vWA-like"/>
    <property type="match status" value="1"/>
</dbReference>
<name>A0A9W6Q1V3_9ACTN</name>
<dbReference type="Pfam" id="PF13531">
    <property type="entry name" value="SBP_bac_11"/>
    <property type="match status" value="1"/>
</dbReference>
<dbReference type="EMBL" id="BSRZ01000019">
    <property type="protein sequence ID" value="GLW67074.1"/>
    <property type="molecule type" value="Genomic_DNA"/>
</dbReference>
<evidence type="ECO:0000313" key="3">
    <source>
        <dbReference type="EMBL" id="GLW67074.1"/>
    </source>
</evidence>
<keyword evidence="4" id="KW-1185">Reference proteome</keyword>
<dbReference type="RefSeq" id="WP_067917507.1">
    <property type="nucleotide sequence ID" value="NZ_BSRZ01000019.1"/>
</dbReference>
<evidence type="ECO:0000256" key="1">
    <source>
        <dbReference type="SAM" id="MobiDB-lite"/>
    </source>
</evidence>
<comment type="caution">
    <text evidence="3">The sequence shown here is derived from an EMBL/GenBank/DDBJ whole genome shotgun (WGS) entry which is preliminary data.</text>
</comment>
<feature type="region of interest" description="Disordered" evidence="1">
    <location>
        <begin position="176"/>
        <end position="204"/>
    </location>
</feature>
<protein>
    <recommendedName>
        <fullName evidence="2">VWFA domain-containing protein</fullName>
    </recommendedName>
</protein>
<dbReference type="Gene3D" id="3.40.50.410">
    <property type="entry name" value="von Willebrand factor, type A domain"/>
    <property type="match status" value="1"/>
</dbReference>